<dbReference type="AlphaFoldDB" id="A0A099NKX2"/>
<gene>
    <name evidence="2" type="ORF">JL09_g6794</name>
    <name evidence="1" type="ORF">JL09_g6797</name>
</gene>
<dbReference type="EMBL" id="JQFK01002070">
    <property type="protein sequence ID" value="KGK32596.1"/>
    <property type="molecule type" value="Genomic_DNA"/>
</dbReference>
<comment type="caution">
    <text evidence="1">The sequence shown here is derived from an EMBL/GenBank/DDBJ whole genome shotgun (WGS) entry which is preliminary data.</text>
</comment>
<protein>
    <submittedName>
        <fullName evidence="1">Uncharacterized protein</fullName>
    </submittedName>
</protein>
<dbReference type="HOGENOM" id="CLU_3432730_0_0_1"/>
<dbReference type="Proteomes" id="UP000029867">
    <property type="component" value="Unassembled WGS sequence"/>
</dbReference>
<accession>A0A099NKX2</accession>
<feature type="non-terminal residue" evidence="1">
    <location>
        <position position="1"/>
    </location>
</feature>
<proteinExistence type="predicted"/>
<evidence type="ECO:0000313" key="3">
    <source>
        <dbReference type="Proteomes" id="UP000029867"/>
    </source>
</evidence>
<name>A0A099NKX2_PICKU</name>
<reference evidence="1" key="2">
    <citation type="submission" date="2014-08" db="EMBL/GenBank/DDBJ databases">
        <title>Exploiting Issatchenkia orientalis SD108 for Succinic Acid Production.</title>
        <authorList>
            <person name="Xiao H."/>
            <person name="Shao Z."/>
            <person name="Jiang Y."/>
            <person name="Dole S."/>
            <person name="Zhao H."/>
        </authorList>
    </citation>
    <scope>NUCLEOTIDE SEQUENCE [LARGE SCALE GENOMIC DNA]</scope>
    <source>
        <strain evidence="1">SD108</strain>
    </source>
</reference>
<evidence type="ECO:0000313" key="2">
    <source>
        <dbReference type="EMBL" id="KGK32599.1"/>
    </source>
</evidence>
<reference evidence="3" key="1">
    <citation type="journal article" date="2014" name="Microb. Cell Fact.">
        <title>Exploiting Issatchenkia orientalis SD108 for succinic acid production.</title>
        <authorList>
            <person name="Xiao H."/>
            <person name="Shao Z."/>
            <person name="Jiang Y."/>
            <person name="Dole S."/>
            <person name="Zhao H."/>
        </authorList>
    </citation>
    <scope>NUCLEOTIDE SEQUENCE [LARGE SCALE GENOMIC DNA]</scope>
    <source>
        <strain evidence="3">SD108</strain>
    </source>
</reference>
<dbReference type="EMBL" id="JQFK01002067">
    <property type="protein sequence ID" value="KGK32599.1"/>
    <property type="molecule type" value="Genomic_DNA"/>
</dbReference>
<evidence type="ECO:0000313" key="1">
    <source>
        <dbReference type="EMBL" id="KGK32596.1"/>
    </source>
</evidence>
<sequence length="17" mass="1926">IKLAPSEMKNVKLKTLI</sequence>
<organism evidence="1 3">
    <name type="scientific">Pichia kudriavzevii</name>
    <name type="common">Yeast</name>
    <name type="synonym">Issatchenkia orientalis</name>
    <dbReference type="NCBI Taxonomy" id="4909"/>
    <lineage>
        <taxon>Eukaryota</taxon>
        <taxon>Fungi</taxon>
        <taxon>Dikarya</taxon>
        <taxon>Ascomycota</taxon>
        <taxon>Saccharomycotina</taxon>
        <taxon>Pichiomycetes</taxon>
        <taxon>Pichiales</taxon>
        <taxon>Pichiaceae</taxon>
        <taxon>Pichia</taxon>
    </lineage>
</organism>